<evidence type="ECO:0000313" key="2">
    <source>
        <dbReference type="Proteomes" id="UP001163223"/>
    </source>
</evidence>
<organism evidence="1 2">
    <name type="scientific">Antarcticirhabdus aurantiaca</name>
    <dbReference type="NCBI Taxonomy" id="2606717"/>
    <lineage>
        <taxon>Bacteria</taxon>
        <taxon>Pseudomonadati</taxon>
        <taxon>Pseudomonadota</taxon>
        <taxon>Alphaproteobacteria</taxon>
        <taxon>Hyphomicrobiales</taxon>
        <taxon>Aurantimonadaceae</taxon>
        <taxon>Antarcticirhabdus</taxon>
    </lineage>
</organism>
<dbReference type="Proteomes" id="UP001163223">
    <property type="component" value="Chromosome"/>
</dbReference>
<evidence type="ECO:0000313" key="1">
    <source>
        <dbReference type="EMBL" id="WAJ29549.1"/>
    </source>
</evidence>
<accession>A0ACD4NRG1</accession>
<sequence>MSLPPESRNSLLRFLSDPVAQAVLSEAEPFKLSKRQILHMRGLPFEHVYFIERGVVSVIADVDTTRDIEIWLVGHEGFVGLPLVLGSASSPFKRVVSIGGEALRLSADTFQDLLAHHPELQRLMLRYAHSIAIQTGQALACATRHSVEQRLARWLLSAQDRLDEDALPLTHSTLARLIGTRRASITVALNRMAESGLVDLGRSSIGIKNRDALVELSCKCYGIMRAANQAIYD</sequence>
<dbReference type="EMBL" id="CP113520">
    <property type="protein sequence ID" value="WAJ29549.1"/>
    <property type="molecule type" value="Genomic_DNA"/>
</dbReference>
<gene>
    <name evidence="1" type="ORF">OXU80_04755</name>
</gene>
<keyword evidence="2" id="KW-1185">Reference proteome</keyword>
<protein>
    <submittedName>
        <fullName evidence="1">Crp/Fnr family transcriptional regulator</fullName>
    </submittedName>
</protein>
<name>A0ACD4NRG1_9HYPH</name>
<reference evidence="1" key="1">
    <citation type="submission" date="2022-11" db="EMBL/GenBank/DDBJ databases">
        <title>beta-Carotene-producing bacterium, Jeongeuplla avenae sp. nov., alleviates the salt stress of Arabidopsis seedlings.</title>
        <authorList>
            <person name="Jiang L."/>
            <person name="Lee J."/>
        </authorList>
    </citation>
    <scope>NUCLEOTIDE SEQUENCE</scope>
    <source>
        <strain evidence="1">DY_R2A_6</strain>
    </source>
</reference>
<proteinExistence type="predicted"/>